<dbReference type="Proteomes" id="UP000422108">
    <property type="component" value="Chromosome"/>
</dbReference>
<evidence type="ECO:0000256" key="5">
    <source>
        <dbReference type="ARBA" id="ARBA00022989"/>
    </source>
</evidence>
<reference evidence="14 15" key="1">
    <citation type="submission" date="2019-11" db="EMBL/GenBank/DDBJ databases">
        <title>Comparative genomics of hydrocarbon-degrading Desulfosarcina strains.</title>
        <authorList>
            <person name="Watanabe M."/>
            <person name="Kojima H."/>
            <person name="Fukui M."/>
        </authorList>
    </citation>
    <scope>NUCLEOTIDE SEQUENCE [LARGE SCALE GENOMIC DNA]</scope>
    <source>
        <strain evidence="15">oXyS1</strain>
    </source>
</reference>
<evidence type="ECO:0000313" key="14">
    <source>
        <dbReference type="EMBL" id="BBO90188.1"/>
    </source>
</evidence>
<feature type="coiled-coil region" evidence="13">
    <location>
        <begin position="22"/>
        <end position="56"/>
    </location>
</feature>
<evidence type="ECO:0000256" key="7">
    <source>
        <dbReference type="ARBA" id="ARBA00023136"/>
    </source>
</evidence>
<evidence type="ECO:0000256" key="4">
    <source>
        <dbReference type="ARBA" id="ARBA00022781"/>
    </source>
</evidence>
<keyword evidence="3 12" id="KW-0812">Transmembrane</keyword>
<evidence type="ECO:0000256" key="1">
    <source>
        <dbReference type="ARBA" id="ARBA00022448"/>
    </source>
</evidence>
<dbReference type="GO" id="GO:0015986">
    <property type="term" value="P:proton motive force-driven ATP synthesis"/>
    <property type="evidence" value="ECO:0007669"/>
    <property type="project" value="InterPro"/>
</dbReference>
<keyword evidence="4 12" id="KW-0375">Hydrogen ion transport</keyword>
<protein>
    <submittedName>
        <fullName evidence="14">ATP synthase subunit b</fullName>
    </submittedName>
</protein>
<keyword evidence="15" id="KW-1185">Reference proteome</keyword>
<evidence type="ECO:0000256" key="9">
    <source>
        <dbReference type="ARBA" id="ARBA00025198"/>
    </source>
</evidence>
<keyword evidence="8" id="KW-0066">ATP synthesis</keyword>
<gene>
    <name evidence="14" type="primary">atpF_1</name>
    <name evidence="14" type="ORF">DSCOOX_33680</name>
</gene>
<evidence type="ECO:0000256" key="8">
    <source>
        <dbReference type="ARBA" id="ARBA00023310"/>
    </source>
</evidence>
<keyword evidence="5" id="KW-1133">Transmembrane helix</keyword>
<keyword evidence="6 12" id="KW-0406">Ion transport</keyword>
<accession>A0A5K8ACJ4</accession>
<dbReference type="RefSeq" id="WP_162458974.1">
    <property type="nucleotide sequence ID" value="NZ_AP021879.1"/>
</dbReference>
<dbReference type="EMBL" id="AP021879">
    <property type="protein sequence ID" value="BBO90188.1"/>
    <property type="molecule type" value="Genomic_DNA"/>
</dbReference>
<dbReference type="GO" id="GO:0015078">
    <property type="term" value="F:proton transmembrane transporter activity"/>
    <property type="evidence" value="ECO:0007669"/>
    <property type="project" value="InterPro"/>
</dbReference>
<evidence type="ECO:0000256" key="11">
    <source>
        <dbReference type="ARBA" id="ARBA00037847"/>
    </source>
</evidence>
<comment type="subcellular location">
    <subcellularLocation>
        <location evidence="11">Endomembrane system</location>
        <topology evidence="11">Single-pass membrane protein</topology>
    </subcellularLocation>
</comment>
<evidence type="ECO:0000313" key="15">
    <source>
        <dbReference type="Proteomes" id="UP000422108"/>
    </source>
</evidence>
<comment type="similarity">
    <text evidence="12">Belongs to the ATPase B chain family.</text>
</comment>
<dbReference type="GO" id="GO:0045259">
    <property type="term" value="C:proton-transporting ATP synthase complex"/>
    <property type="evidence" value="ECO:0007669"/>
    <property type="project" value="UniProtKB-KW"/>
</dbReference>
<dbReference type="GO" id="GO:0012505">
    <property type="term" value="C:endomembrane system"/>
    <property type="evidence" value="ECO:0007669"/>
    <property type="project" value="UniProtKB-SubCell"/>
</dbReference>
<keyword evidence="1 12" id="KW-0813">Transport</keyword>
<evidence type="ECO:0000256" key="12">
    <source>
        <dbReference type="RuleBase" id="RU003848"/>
    </source>
</evidence>
<keyword evidence="7" id="KW-0472">Membrane</keyword>
<keyword evidence="13" id="KW-0175">Coiled coil</keyword>
<name>A0A5K8ACJ4_9BACT</name>
<dbReference type="Pfam" id="PF00430">
    <property type="entry name" value="ATP-synt_B"/>
    <property type="match status" value="1"/>
</dbReference>
<dbReference type="AlphaFoldDB" id="A0A5K8ACJ4"/>
<evidence type="ECO:0000256" key="6">
    <source>
        <dbReference type="ARBA" id="ARBA00023065"/>
    </source>
</evidence>
<comment type="function">
    <text evidence="9">F(1)F(0) ATP synthase produces ATP from ADP in the presence of a proton or sodium gradient. F-type ATPases consist of two structural domains, F(1) containing the extramembraneous catalytic core and F(0) containing the membrane proton channel, linked together by a central stalk and a peripheral stalk. During catalysis, ATP synthesis in the catalytic domain of F(1) is coupled via a rotary mechanism of the central stalk subunits to proton translocation.</text>
</comment>
<dbReference type="CDD" id="cd06503">
    <property type="entry name" value="ATP-synt_Fo_b"/>
    <property type="match status" value="1"/>
</dbReference>
<evidence type="ECO:0000256" key="2">
    <source>
        <dbReference type="ARBA" id="ARBA00022547"/>
    </source>
</evidence>
<evidence type="ECO:0000256" key="13">
    <source>
        <dbReference type="SAM" id="Coils"/>
    </source>
</evidence>
<proteinExistence type="inferred from homology"/>
<evidence type="ECO:0000256" key="10">
    <source>
        <dbReference type="ARBA" id="ARBA00025614"/>
    </source>
</evidence>
<dbReference type="InterPro" id="IPR002146">
    <property type="entry name" value="ATP_synth_b/b'su_bac/chlpt"/>
</dbReference>
<sequence>MKWVNFLILAGVIYKYGHKPFSKFIKGQKEDLSIKIDELESEKARVIGEINAAQTHTEENKQKLIEMKARLIAQGETRKQEIIDQARNQSGIMIEAARKKMENRIIQAKEKLKMELADLAFEQATQKLPQMITDADNQLFIDNYMRGMNVR</sequence>
<organism evidence="14 15">
    <name type="scientific">Desulfosarcina ovata subsp. ovata</name>
    <dbReference type="NCBI Taxonomy" id="2752305"/>
    <lineage>
        <taxon>Bacteria</taxon>
        <taxon>Pseudomonadati</taxon>
        <taxon>Thermodesulfobacteriota</taxon>
        <taxon>Desulfobacteria</taxon>
        <taxon>Desulfobacterales</taxon>
        <taxon>Desulfosarcinaceae</taxon>
        <taxon>Desulfosarcina</taxon>
    </lineage>
</organism>
<comment type="function">
    <text evidence="10">Component of the F(0) channel, it forms part of the peripheral stalk, linking F(1) to F(0). The b'-subunit is a diverged and duplicated form of b found in plants and photosynthetic bacteria.</text>
</comment>
<keyword evidence="2 12" id="KW-0138">CF(0)</keyword>
<evidence type="ECO:0000256" key="3">
    <source>
        <dbReference type="ARBA" id="ARBA00022692"/>
    </source>
</evidence>